<dbReference type="InterPro" id="IPR000157">
    <property type="entry name" value="TIR_dom"/>
</dbReference>
<name>A0ABX5IVC3_9GAMM</name>
<dbReference type="InterPro" id="IPR035897">
    <property type="entry name" value="Toll_tir_struct_dom_sf"/>
</dbReference>
<dbReference type="SMART" id="SM00255">
    <property type="entry name" value="TIR"/>
    <property type="match status" value="1"/>
</dbReference>
<proteinExistence type="predicted"/>
<dbReference type="EMBL" id="PXNS01000005">
    <property type="protein sequence ID" value="PTL94517.1"/>
    <property type="molecule type" value="Genomic_DNA"/>
</dbReference>
<keyword evidence="3" id="KW-1185">Reference proteome</keyword>
<reference evidence="2 3" key="1">
    <citation type="submission" date="2018-03" db="EMBL/GenBank/DDBJ databases">
        <authorList>
            <person name="Zhou J."/>
            <person name="Li X."/>
            <person name="Xue M."/>
            <person name="Yin J."/>
        </authorList>
    </citation>
    <scope>NUCLEOTIDE SEQUENCE [LARGE SCALE GENOMIC DNA]</scope>
    <source>
        <strain evidence="2 3">SYSU ZJ2214</strain>
    </source>
</reference>
<feature type="domain" description="TIR" evidence="1">
    <location>
        <begin position="1"/>
        <end position="142"/>
    </location>
</feature>
<dbReference type="RefSeq" id="WP_108132242.1">
    <property type="nucleotide sequence ID" value="NZ_PXNS01000005.1"/>
</dbReference>
<evidence type="ECO:0000313" key="3">
    <source>
        <dbReference type="Proteomes" id="UP000241895"/>
    </source>
</evidence>
<dbReference type="Proteomes" id="UP000241895">
    <property type="component" value="Unassembled WGS sequence"/>
</dbReference>
<accession>A0ABX5IVC3</accession>
<comment type="caution">
    <text evidence="2">The sequence shown here is derived from an EMBL/GenBank/DDBJ whole genome shotgun (WGS) entry which is preliminary data.</text>
</comment>
<dbReference type="Pfam" id="PF13676">
    <property type="entry name" value="TIR_2"/>
    <property type="match status" value="1"/>
</dbReference>
<sequence>MKKVFFSYSHRDESFRDALEAQLSILKKRGVITAWHDRAIDAGEEIDREIDENIHNSDVILLLISPDFIASDYCYDIEMTVAMERHGKGESTVIPVIIRPCDWKDAPFSKLMAVPTDGKPVTLWSDRDSAFLDITNSIKRVVQKKQ</sequence>
<dbReference type="Gene3D" id="3.40.50.10140">
    <property type="entry name" value="Toll/interleukin-1 receptor homology (TIR) domain"/>
    <property type="match status" value="1"/>
</dbReference>
<dbReference type="PROSITE" id="PS50104">
    <property type="entry name" value="TIR"/>
    <property type="match status" value="1"/>
</dbReference>
<dbReference type="SUPFAM" id="SSF52200">
    <property type="entry name" value="Toll/Interleukin receptor TIR domain"/>
    <property type="match status" value="1"/>
</dbReference>
<evidence type="ECO:0000313" key="2">
    <source>
        <dbReference type="EMBL" id="PTL94517.1"/>
    </source>
</evidence>
<protein>
    <recommendedName>
        <fullName evidence="1">TIR domain-containing protein</fullName>
    </recommendedName>
</protein>
<evidence type="ECO:0000259" key="1">
    <source>
        <dbReference type="PROSITE" id="PS50104"/>
    </source>
</evidence>
<gene>
    <name evidence="2" type="ORF">C6W88_09000</name>
</gene>
<organism evidence="2 3">
    <name type="scientific">Halomonas litopenaei</name>
    <dbReference type="NCBI Taxonomy" id="2109328"/>
    <lineage>
        <taxon>Bacteria</taxon>
        <taxon>Pseudomonadati</taxon>
        <taxon>Pseudomonadota</taxon>
        <taxon>Gammaproteobacteria</taxon>
        <taxon>Oceanospirillales</taxon>
        <taxon>Halomonadaceae</taxon>
        <taxon>Halomonas</taxon>
    </lineage>
</organism>